<evidence type="ECO:0000313" key="1">
    <source>
        <dbReference type="EMBL" id="OQP68353.1"/>
    </source>
</evidence>
<evidence type="ECO:0000313" key="2">
    <source>
        <dbReference type="Proteomes" id="UP000192276"/>
    </source>
</evidence>
<accession>A0A1V9GCL2</accession>
<dbReference type="OrthoDB" id="660386at2"/>
<dbReference type="AlphaFoldDB" id="A0A1V9GCL2"/>
<organism evidence="1 2">
    <name type="scientific">Niastella populi</name>
    <dbReference type="NCBI Taxonomy" id="550983"/>
    <lineage>
        <taxon>Bacteria</taxon>
        <taxon>Pseudomonadati</taxon>
        <taxon>Bacteroidota</taxon>
        <taxon>Chitinophagia</taxon>
        <taxon>Chitinophagales</taxon>
        <taxon>Chitinophagaceae</taxon>
        <taxon>Niastella</taxon>
    </lineage>
</organism>
<sequence length="204" mass="22355">MILKIKKSYKKPSDTYMLKLTGRILESMKNNPYFPNPMPTLPDVEKAFGEFQVSLNVAGRNDRTLSSAKNDKKAVLSGLLEKLGDHVTLTCNGDKTMLLSSGFDITGIGGASQDLTPVEQLDVEIGPPGQAIARVKRVTGARMYTFQCTPDPVTTDSVWASDTTSDPQNTFTNLNSIARYWFRVIAHGRGKQSVASVLVSRVIQ</sequence>
<dbReference type="RefSeq" id="WP_081158607.1">
    <property type="nucleotide sequence ID" value="NZ_LWBP01000001.1"/>
</dbReference>
<comment type="caution">
    <text evidence="1">The sequence shown here is derived from an EMBL/GenBank/DDBJ whole genome shotgun (WGS) entry which is preliminary data.</text>
</comment>
<dbReference type="Proteomes" id="UP000192276">
    <property type="component" value="Unassembled WGS sequence"/>
</dbReference>
<protein>
    <recommendedName>
        <fullName evidence="3">Fibronectin type-III domain-containing protein</fullName>
    </recommendedName>
</protein>
<gene>
    <name evidence="1" type="ORF">A4R26_00655</name>
</gene>
<evidence type="ECO:0008006" key="3">
    <source>
        <dbReference type="Google" id="ProtNLM"/>
    </source>
</evidence>
<name>A0A1V9GCL2_9BACT</name>
<proteinExistence type="predicted"/>
<dbReference type="EMBL" id="LWBP01000001">
    <property type="protein sequence ID" value="OQP68353.1"/>
    <property type="molecule type" value="Genomic_DNA"/>
</dbReference>
<keyword evidence="2" id="KW-1185">Reference proteome</keyword>
<reference evidence="2" key="1">
    <citation type="submission" date="2016-04" db="EMBL/GenBank/DDBJ databases">
        <authorList>
            <person name="Chen L."/>
            <person name="Zhuang W."/>
            <person name="Wang G."/>
        </authorList>
    </citation>
    <scope>NUCLEOTIDE SEQUENCE [LARGE SCALE GENOMIC DNA]</scope>
    <source>
        <strain evidence="2">208</strain>
    </source>
</reference>